<dbReference type="NCBIfam" id="TIGR03816">
    <property type="entry name" value="tadE_like_DECH"/>
    <property type="match status" value="1"/>
</dbReference>
<accession>A0A9D2QAU2</accession>
<reference evidence="2" key="1">
    <citation type="journal article" date="2021" name="PeerJ">
        <title>Extensive microbial diversity within the chicken gut microbiome revealed by metagenomics and culture.</title>
        <authorList>
            <person name="Gilroy R."/>
            <person name="Ravi A."/>
            <person name="Getino M."/>
            <person name="Pursley I."/>
            <person name="Horton D.L."/>
            <person name="Alikhan N.F."/>
            <person name="Baker D."/>
            <person name="Gharbi K."/>
            <person name="Hall N."/>
            <person name="Watson M."/>
            <person name="Adriaenssens E.M."/>
            <person name="Foster-Nyarko E."/>
            <person name="Jarju S."/>
            <person name="Secka A."/>
            <person name="Antonio M."/>
            <person name="Oren A."/>
            <person name="Chaudhuri R.R."/>
            <person name="La Ragione R."/>
            <person name="Hildebrand F."/>
            <person name="Pallen M.J."/>
        </authorList>
    </citation>
    <scope>NUCLEOTIDE SEQUENCE</scope>
    <source>
        <strain evidence="2">ChiHjej13B12-4958</strain>
    </source>
</reference>
<feature type="transmembrane region" description="Helical" evidence="1">
    <location>
        <begin position="20"/>
        <end position="40"/>
    </location>
</feature>
<evidence type="ECO:0000256" key="1">
    <source>
        <dbReference type="SAM" id="Phobius"/>
    </source>
</evidence>
<proteinExistence type="predicted"/>
<gene>
    <name evidence="2" type="ORF">H9751_00860</name>
</gene>
<evidence type="ECO:0000313" key="2">
    <source>
        <dbReference type="EMBL" id="HJC84106.1"/>
    </source>
</evidence>
<protein>
    <submittedName>
        <fullName evidence="2">Flp pilus-assembly TadE/G-like family protein</fullName>
    </submittedName>
</protein>
<name>A0A9D2QAU2_9CORY</name>
<comment type="caution">
    <text evidence="2">The sequence shown here is derived from an EMBL/GenBank/DDBJ whole genome shotgun (WGS) entry which is preliminary data.</text>
</comment>
<keyword evidence="1" id="KW-1133">Transmembrane helix</keyword>
<reference evidence="2" key="2">
    <citation type="submission" date="2021-04" db="EMBL/GenBank/DDBJ databases">
        <authorList>
            <person name="Gilroy R."/>
        </authorList>
    </citation>
    <scope>NUCLEOTIDE SEQUENCE</scope>
    <source>
        <strain evidence="2">ChiHjej13B12-4958</strain>
    </source>
</reference>
<dbReference type="Proteomes" id="UP000823858">
    <property type="component" value="Unassembled WGS sequence"/>
</dbReference>
<organism evidence="2 3">
    <name type="scientific">Candidatus Corynebacterium faecigallinarum</name>
    <dbReference type="NCBI Taxonomy" id="2838528"/>
    <lineage>
        <taxon>Bacteria</taxon>
        <taxon>Bacillati</taxon>
        <taxon>Actinomycetota</taxon>
        <taxon>Actinomycetes</taxon>
        <taxon>Mycobacteriales</taxon>
        <taxon>Corynebacteriaceae</taxon>
        <taxon>Corynebacterium</taxon>
    </lineage>
</organism>
<keyword evidence="1" id="KW-0812">Transmembrane</keyword>
<sequence length="131" mass="12870">MNPTETGVGHPRRVLGDDGSVTIIGAAVVLGIIACCLLIVQATIEVVSHHRAVAAADLVAVSAATVLLTAGETRACSVAAQVATGNGAELMSCRTIDGTTTSHGTPGVTGIAVDVRVASRDATASAGPVGQ</sequence>
<dbReference type="EMBL" id="DWVP01000001">
    <property type="protein sequence ID" value="HJC84106.1"/>
    <property type="molecule type" value="Genomic_DNA"/>
</dbReference>
<keyword evidence="1" id="KW-0472">Membrane</keyword>
<dbReference type="InterPro" id="IPR021202">
    <property type="entry name" value="Rv3654c-like"/>
</dbReference>
<dbReference type="AlphaFoldDB" id="A0A9D2QAU2"/>
<evidence type="ECO:0000313" key="3">
    <source>
        <dbReference type="Proteomes" id="UP000823858"/>
    </source>
</evidence>